<dbReference type="SUPFAM" id="SSF50129">
    <property type="entry name" value="GroES-like"/>
    <property type="match status" value="1"/>
</dbReference>
<organism evidence="3 4">
    <name type="scientific">Cohnella silvisoli</name>
    <dbReference type="NCBI Taxonomy" id="2873699"/>
    <lineage>
        <taxon>Bacteria</taxon>
        <taxon>Bacillati</taxon>
        <taxon>Bacillota</taxon>
        <taxon>Bacilli</taxon>
        <taxon>Bacillales</taxon>
        <taxon>Paenibacillaceae</taxon>
        <taxon>Cohnella</taxon>
    </lineage>
</organism>
<comment type="caution">
    <text evidence="3">The sequence shown here is derived from an EMBL/GenBank/DDBJ whole genome shotgun (WGS) entry which is preliminary data.</text>
</comment>
<evidence type="ECO:0000259" key="2">
    <source>
        <dbReference type="Pfam" id="PF08240"/>
    </source>
</evidence>
<dbReference type="SUPFAM" id="SSF51735">
    <property type="entry name" value="NAD(P)-binding Rossmann-fold domains"/>
    <property type="match status" value="1"/>
</dbReference>
<dbReference type="InterPro" id="IPR013154">
    <property type="entry name" value="ADH-like_N"/>
</dbReference>
<name>A0ABV1KLA4_9BACL</name>
<sequence>MKAKAVVFTGKREVEVREIDVPELAEDQVLIDVTYSWISIGTESSFLKQERIAGDAAYKPGDPPPFPQVPGYQKVGVVRALGSNVNGLEIGDNVFATVSEVEGMMFPYGGHVSPAVTYVSQVWKLPEGASPIAYSGMVLAQVGYNCGIKPPVQPGDLAVVIGDGLVGHWAAQTLLQRGANVIVLGRHDKRLSLLPDGVRGINTRHIDISDGLGSQEHNVQIVVDTVAAMDTFEAIRPLMKHGSHLVSAGFHGENGYIHIPTIRGQEITLHCPSGWEKTRMDAALRGIHEGWLQTEPLITHIVDVAQARDVWDMILNKQEFCLGVVLKW</sequence>
<gene>
    <name evidence="3" type="ORF">QJS35_00755</name>
</gene>
<accession>A0ABV1KLA4</accession>
<keyword evidence="4" id="KW-1185">Reference proteome</keyword>
<dbReference type="Pfam" id="PF08240">
    <property type="entry name" value="ADH_N"/>
    <property type="match status" value="1"/>
</dbReference>
<dbReference type="RefSeq" id="WP_232183017.1">
    <property type="nucleotide sequence ID" value="NZ_JAIOAP010000001.1"/>
</dbReference>
<feature type="domain" description="Alcohol dehydrogenase-like N-terminal" evidence="2">
    <location>
        <begin position="28"/>
        <end position="98"/>
    </location>
</feature>
<keyword evidence="1" id="KW-0560">Oxidoreductase</keyword>
<dbReference type="InterPro" id="IPR036291">
    <property type="entry name" value="NAD(P)-bd_dom_sf"/>
</dbReference>
<evidence type="ECO:0000313" key="4">
    <source>
        <dbReference type="Proteomes" id="UP001493487"/>
    </source>
</evidence>
<protein>
    <recommendedName>
        <fullName evidence="2">Alcohol dehydrogenase-like N-terminal domain-containing protein</fullName>
    </recommendedName>
</protein>
<proteinExistence type="predicted"/>
<dbReference type="Gene3D" id="3.40.50.720">
    <property type="entry name" value="NAD(P)-binding Rossmann-like Domain"/>
    <property type="match status" value="1"/>
</dbReference>
<dbReference type="PANTHER" id="PTHR43401:SF2">
    <property type="entry name" value="L-THREONINE 3-DEHYDROGENASE"/>
    <property type="match status" value="1"/>
</dbReference>
<evidence type="ECO:0000313" key="3">
    <source>
        <dbReference type="EMBL" id="MEQ4480914.1"/>
    </source>
</evidence>
<dbReference type="InterPro" id="IPR011032">
    <property type="entry name" value="GroES-like_sf"/>
</dbReference>
<dbReference type="EMBL" id="JASKHM010000001">
    <property type="protein sequence ID" value="MEQ4480914.1"/>
    <property type="molecule type" value="Genomic_DNA"/>
</dbReference>
<reference evidence="3 4" key="1">
    <citation type="journal article" date="2023" name="Genome Announc.">
        <title>Pan-Genome Analyses of the Genus Cohnella and Proposal of the Novel Species Cohnella silvisoli sp. nov., Isolated from Forest Soil.</title>
        <authorList>
            <person name="Wang C."/>
            <person name="Mao L."/>
            <person name="Bao G."/>
            <person name="Zhu H."/>
        </authorList>
    </citation>
    <scope>NUCLEOTIDE SEQUENCE [LARGE SCALE GENOMIC DNA]</scope>
    <source>
        <strain evidence="3 4">NL03-T5-1</strain>
    </source>
</reference>
<dbReference type="InterPro" id="IPR050129">
    <property type="entry name" value="Zn_alcohol_dh"/>
</dbReference>
<evidence type="ECO:0000256" key="1">
    <source>
        <dbReference type="ARBA" id="ARBA00023002"/>
    </source>
</evidence>
<dbReference type="Gene3D" id="3.90.180.10">
    <property type="entry name" value="Medium-chain alcohol dehydrogenases, catalytic domain"/>
    <property type="match status" value="2"/>
</dbReference>
<dbReference type="PANTHER" id="PTHR43401">
    <property type="entry name" value="L-THREONINE 3-DEHYDROGENASE"/>
    <property type="match status" value="1"/>
</dbReference>
<dbReference type="Proteomes" id="UP001493487">
    <property type="component" value="Unassembled WGS sequence"/>
</dbReference>